<organism evidence="7 8">
    <name type="scientific">Yasminevirus sp. GU-2018</name>
    <dbReference type="NCBI Taxonomy" id="2420051"/>
    <lineage>
        <taxon>Viruses</taxon>
        <taxon>Varidnaviria</taxon>
        <taxon>Bamfordvirae</taxon>
        <taxon>Nucleocytoviricota</taxon>
        <taxon>Megaviricetes</taxon>
        <taxon>Imitervirales</taxon>
        <taxon>Mimiviridae</taxon>
        <taxon>Klosneuvirinae</taxon>
        <taxon>Yasminevirus</taxon>
        <taxon>Yasminevirus saudimassiliense</taxon>
    </lineage>
</organism>
<accession>A0A5K0UBM6</accession>
<keyword evidence="3" id="KW-0472">Membrane</keyword>
<dbReference type="CDD" id="cd02440">
    <property type="entry name" value="AdoMet_MTases"/>
    <property type="match status" value="1"/>
</dbReference>
<dbReference type="SUPFAM" id="SSF53901">
    <property type="entry name" value="Thiolase-like"/>
    <property type="match status" value="1"/>
</dbReference>
<dbReference type="GO" id="GO:0016020">
    <property type="term" value="C:membrane"/>
    <property type="evidence" value="ECO:0007669"/>
    <property type="project" value="InterPro"/>
</dbReference>
<protein>
    <recommendedName>
        <fullName evidence="9">Type III polyketide synthase</fullName>
    </recommendedName>
</protein>
<feature type="domain" description="Chalcone/stilbene synthase C-terminal" evidence="4">
    <location>
        <begin position="249"/>
        <end position="372"/>
    </location>
</feature>
<evidence type="ECO:0000259" key="6">
    <source>
        <dbReference type="Pfam" id="PF13649"/>
    </source>
</evidence>
<comment type="similarity">
    <text evidence="1">Belongs to the thiolase-like superfamily. Chalcone/stilbene synthases family.</text>
</comment>
<dbReference type="PANTHER" id="PTHR11877:SF46">
    <property type="entry name" value="TYPE III POLYKETIDE SYNTHASE A"/>
    <property type="match status" value="1"/>
</dbReference>
<dbReference type="Pfam" id="PF08392">
    <property type="entry name" value="FAE1_CUT1_RppA"/>
    <property type="match status" value="1"/>
</dbReference>
<dbReference type="Pfam" id="PF13649">
    <property type="entry name" value="Methyltransf_25"/>
    <property type="match status" value="1"/>
</dbReference>
<evidence type="ECO:0000313" key="8">
    <source>
        <dbReference type="Proteomes" id="UP000594342"/>
    </source>
</evidence>
<evidence type="ECO:0000256" key="3">
    <source>
        <dbReference type="SAM" id="Phobius"/>
    </source>
</evidence>
<dbReference type="GO" id="GO:0030639">
    <property type="term" value="P:polyketide biosynthetic process"/>
    <property type="evidence" value="ECO:0007669"/>
    <property type="project" value="TreeGrafter"/>
</dbReference>
<evidence type="ECO:0000313" key="7">
    <source>
        <dbReference type="EMBL" id="VBB19063.1"/>
    </source>
</evidence>
<dbReference type="SUPFAM" id="SSF53335">
    <property type="entry name" value="S-adenosyl-L-methionine-dependent methyltransferases"/>
    <property type="match status" value="1"/>
</dbReference>
<feature type="transmembrane region" description="Helical" evidence="3">
    <location>
        <begin position="664"/>
        <end position="689"/>
    </location>
</feature>
<keyword evidence="2" id="KW-0808">Transferase</keyword>
<comment type="caution">
    <text evidence="7">The sequence shown here is derived from an EMBL/GenBank/DDBJ whole genome shotgun (WGS) entry which is preliminary data.</text>
</comment>
<keyword evidence="8" id="KW-1185">Reference proteome</keyword>
<proteinExistence type="inferred from homology"/>
<dbReference type="InterPro" id="IPR041698">
    <property type="entry name" value="Methyltransf_25"/>
</dbReference>
<evidence type="ECO:0000259" key="5">
    <source>
        <dbReference type="Pfam" id="PF08392"/>
    </source>
</evidence>
<keyword evidence="3" id="KW-0812">Transmembrane</keyword>
<dbReference type="Pfam" id="PF02797">
    <property type="entry name" value="Chal_sti_synt_C"/>
    <property type="match status" value="1"/>
</dbReference>
<sequence>MTISSLIDYELSLPDYKVDTRDQFDIVKQQMGLLGKLFIGDKKLDGVYKKIGVDSKNTCIYPGDFSQFIEKPYDEKMKFYKEEAFYLAMKTVDKLLKRCDKSKITHVLATSCTGTFAPFIQDLIVDKFGLNQSCKRTSLQYMGCHAGVKTLDLANTLASENKGNTVLCVCVELCSVHATKINMFDDKNKIMMDVLSNMLFADGCSAFLVSSDDTFTEDKTHQNMRINHTMTHGIENSKEFLTWNVGPKQFVMNMTKGILTSIKSNLMSAVDRFNQELAKKNITIDPTDVQYIVHPGGPAILSEVIKTLNLNNNALDPSFETLRKFGNMSSSTVFFVLNTYLRSCANEKRVPKSNIVMIAFGPGMTIEMVLLNTDTKNSFDNSTKYIDVDRNTFVSVLNVRSNGSNTSDKSYGRSYRREIMDRPIEYTSLYDVNDLKTVYMCFDRLYRFLFFTSAYVEQIRSYRPDSLLEIGTGSGYVANMLANKLPNTNVVSVDRNILSIDHCRSTIKQKKNLVFMHDSDNSNCNSNNPQVDVVTCSNVCHHMTDDEFVEFIGDSYKRAKKAVVIVDLEKSAVAKWLWYIPGFIMCSKLTRDDGFTSIEKAFTRDQIKFLVQKAGVPSERISINSLWPCRMMIVLDKNDDSSNSRNVSTTSTTLFGVIVQYIRYGLSIMFGTVFAVIILYYLVCLLFLVQ</sequence>
<dbReference type="InterPro" id="IPR012328">
    <property type="entry name" value="Chalcone/stilbene_synt_C"/>
</dbReference>
<name>A0A5K0UBM6_9VIRU</name>
<feature type="domain" description="Methyltransferase" evidence="6">
    <location>
        <begin position="468"/>
        <end position="556"/>
    </location>
</feature>
<dbReference type="EMBL" id="UPSH01000002">
    <property type="protein sequence ID" value="VBB19063.1"/>
    <property type="molecule type" value="Genomic_DNA"/>
</dbReference>
<reference evidence="7 8" key="1">
    <citation type="submission" date="2018-10" db="EMBL/GenBank/DDBJ databases">
        <authorList>
            <consortium name="IHU Genomes"/>
        </authorList>
    </citation>
    <scope>NUCLEOTIDE SEQUENCE [LARGE SCALE GENOMIC DNA]</scope>
    <source>
        <strain evidence="7 8">A1</strain>
    </source>
</reference>
<evidence type="ECO:0008006" key="9">
    <source>
        <dbReference type="Google" id="ProtNLM"/>
    </source>
</evidence>
<dbReference type="InterPro" id="IPR029063">
    <property type="entry name" value="SAM-dependent_MTases_sf"/>
</dbReference>
<gene>
    <name evidence="7" type="ORF">YASMINEVIRUS_1595</name>
</gene>
<dbReference type="PANTHER" id="PTHR11877">
    <property type="entry name" value="HYDROXYMETHYLGLUTARYL-COA SYNTHASE"/>
    <property type="match status" value="1"/>
</dbReference>
<evidence type="ECO:0000256" key="2">
    <source>
        <dbReference type="ARBA" id="ARBA00022679"/>
    </source>
</evidence>
<dbReference type="Proteomes" id="UP000594342">
    <property type="component" value="Unassembled WGS sequence"/>
</dbReference>
<dbReference type="InterPro" id="IPR016039">
    <property type="entry name" value="Thiolase-like"/>
</dbReference>
<keyword evidence="3" id="KW-1133">Transmembrane helix</keyword>
<dbReference type="GO" id="GO:0016747">
    <property type="term" value="F:acyltransferase activity, transferring groups other than amino-acyl groups"/>
    <property type="evidence" value="ECO:0007669"/>
    <property type="project" value="InterPro"/>
</dbReference>
<dbReference type="Gene3D" id="3.40.47.10">
    <property type="match status" value="2"/>
</dbReference>
<dbReference type="InterPro" id="IPR013601">
    <property type="entry name" value="FAE1_typ3_polyketide_synth"/>
</dbReference>
<dbReference type="InterPro" id="IPR011141">
    <property type="entry name" value="Polyketide_synthase_type-III"/>
</dbReference>
<feature type="domain" description="FAE" evidence="5">
    <location>
        <begin position="67"/>
        <end position="229"/>
    </location>
</feature>
<evidence type="ECO:0000256" key="1">
    <source>
        <dbReference type="ARBA" id="ARBA00005531"/>
    </source>
</evidence>
<dbReference type="SMR" id="A0A5K0UBM6"/>
<evidence type="ECO:0000259" key="4">
    <source>
        <dbReference type="Pfam" id="PF02797"/>
    </source>
</evidence>
<dbReference type="Gene3D" id="3.40.50.150">
    <property type="entry name" value="Vaccinia Virus protein VP39"/>
    <property type="match status" value="1"/>
</dbReference>
<dbReference type="GO" id="GO:0006633">
    <property type="term" value="P:fatty acid biosynthetic process"/>
    <property type="evidence" value="ECO:0007669"/>
    <property type="project" value="InterPro"/>
</dbReference>